<dbReference type="EMBL" id="CM009752">
    <property type="protein sequence ID" value="PUZ60162.1"/>
    <property type="molecule type" value="Genomic_DNA"/>
</dbReference>
<dbReference type="AlphaFoldDB" id="A0A2T7DX61"/>
<dbReference type="EMBL" id="CM009752">
    <property type="protein sequence ID" value="PUZ60164.1"/>
    <property type="molecule type" value="Genomic_DNA"/>
</dbReference>
<protein>
    <submittedName>
        <fullName evidence="1">Uncharacterized protein</fullName>
    </submittedName>
</protein>
<keyword evidence="2" id="KW-1185">Reference proteome</keyword>
<proteinExistence type="predicted"/>
<organism evidence="1 2">
    <name type="scientific">Panicum hallii var. hallii</name>
    <dbReference type="NCBI Taxonomy" id="1504633"/>
    <lineage>
        <taxon>Eukaryota</taxon>
        <taxon>Viridiplantae</taxon>
        <taxon>Streptophyta</taxon>
        <taxon>Embryophyta</taxon>
        <taxon>Tracheophyta</taxon>
        <taxon>Spermatophyta</taxon>
        <taxon>Magnoliopsida</taxon>
        <taxon>Liliopsida</taxon>
        <taxon>Poales</taxon>
        <taxon>Poaceae</taxon>
        <taxon>PACMAD clade</taxon>
        <taxon>Panicoideae</taxon>
        <taxon>Panicodae</taxon>
        <taxon>Paniceae</taxon>
        <taxon>Panicinae</taxon>
        <taxon>Panicum</taxon>
        <taxon>Panicum sect. Panicum</taxon>
    </lineage>
</organism>
<sequence length="92" mass="10122">MSMLQESALLFEAAESSTSISSRSTRTVEQRECHQTSAPAGFVFLFSSSVYWHSYVEAALLQLTKIRRTPAHHDAVRSQILVISTSETGSSS</sequence>
<reference evidence="1 2" key="1">
    <citation type="submission" date="2018-04" db="EMBL/GenBank/DDBJ databases">
        <title>WGS assembly of Panicum hallii var. hallii HAL2.</title>
        <authorList>
            <person name="Lovell J."/>
            <person name="Jenkins J."/>
            <person name="Lowry D."/>
            <person name="Mamidi S."/>
            <person name="Sreedasyam A."/>
            <person name="Weng X."/>
            <person name="Barry K."/>
            <person name="Bonette J."/>
            <person name="Campitelli B."/>
            <person name="Daum C."/>
            <person name="Gordon S."/>
            <person name="Gould B."/>
            <person name="Lipzen A."/>
            <person name="MacQueen A."/>
            <person name="Palacio-Mejia J."/>
            <person name="Plott C."/>
            <person name="Shakirov E."/>
            <person name="Shu S."/>
            <person name="Yoshinaga Y."/>
            <person name="Zane M."/>
            <person name="Rokhsar D."/>
            <person name="Grimwood J."/>
            <person name="Schmutz J."/>
            <person name="Juenger T."/>
        </authorList>
    </citation>
    <scope>NUCLEOTIDE SEQUENCE [LARGE SCALE GENOMIC DNA]</scope>
    <source>
        <strain evidence="2">cv. HAL2</strain>
        <strain evidence="1">HAL2</strain>
    </source>
</reference>
<name>A0A2T7DX61_9POAL</name>
<evidence type="ECO:0000313" key="1">
    <source>
        <dbReference type="EMBL" id="PUZ60164.1"/>
    </source>
</evidence>
<dbReference type="Gramene" id="PUZ60162">
    <property type="protein sequence ID" value="PUZ60162"/>
    <property type="gene ID" value="GQ55_4G102300"/>
</dbReference>
<dbReference type="Proteomes" id="UP000244336">
    <property type="component" value="Chromosome 4"/>
</dbReference>
<gene>
    <name evidence="1" type="ORF">GQ55_4G102300</name>
</gene>
<dbReference type="Gramene" id="PUZ60164">
    <property type="protein sequence ID" value="PUZ60164"/>
    <property type="gene ID" value="GQ55_4G102300"/>
</dbReference>
<evidence type="ECO:0000313" key="2">
    <source>
        <dbReference type="Proteomes" id="UP000244336"/>
    </source>
</evidence>
<accession>A0A2T7DX61</accession>